<dbReference type="AlphaFoldDB" id="A0A1G4IAW7"/>
<sequence>MMSSLLADTQFSGRAGLLSWINKMCSAQYPSVVSLRDGAAYCSVVDATANRVAENCAAFGVPELTVYQKRAKRSSQLLARVSWGATLATCANQDPSLDSIKERNQCERNMQTLQIMLYECLPPEFSLEIDVPRLACGKLQDHVQLLKRMHIIVGKLLTLFSKQSLELRIRSSSNFGCVEGVRITRAMMLHRKASQKYINDHSPSRLKREDAGIFGDTRGHLSLSTNQKSAPRCGNDNVMPVTPGRYTVLSKGQKGPPNSRGTHSAEGTELRSSLFSTAGSDGCGSLESRCSSTTGMSKPFFTVPQRYCHLLGDLRQEVESYEALVQASQGRHQRGLLAGECGSNDDAQMVERSGISTFHGDAPVVCLESLGTLSGKRDKLWQTLSVIHGTAAHRATELGIGGNGKASAPPLLGDILSALTLQ</sequence>
<name>A0A1G4IAW7_TRYEQ</name>
<dbReference type="Proteomes" id="UP000195570">
    <property type="component" value="Unassembled WGS sequence"/>
</dbReference>
<evidence type="ECO:0000313" key="3">
    <source>
        <dbReference type="Proteomes" id="UP000195570"/>
    </source>
</evidence>
<reference evidence="2" key="1">
    <citation type="submission" date="2016-09" db="EMBL/GenBank/DDBJ databases">
        <authorList>
            <person name="Hebert L."/>
            <person name="Moumen B."/>
        </authorList>
    </citation>
    <scope>NUCLEOTIDE SEQUENCE [LARGE SCALE GENOMIC DNA]</scope>
    <source>
        <strain evidence="2">OVI</strain>
    </source>
</reference>
<dbReference type="Gene3D" id="1.10.418.10">
    <property type="entry name" value="Calponin-like domain"/>
    <property type="match status" value="1"/>
</dbReference>
<dbReference type="GeneID" id="92374692"/>
<dbReference type="RefSeq" id="XP_067080207.1">
    <property type="nucleotide sequence ID" value="XM_067224106.1"/>
</dbReference>
<accession>A0A1G4IAW7</accession>
<dbReference type="SUPFAM" id="SSF47576">
    <property type="entry name" value="Calponin-homology domain, CH-domain"/>
    <property type="match status" value="1"/>
</dbReference>
<proteinExistence type="predicted"/>
<evidence type="ECO:0000313" key="2">
    <source>
        <dbReference type="EMBL" id="SCU69195.1"/>
    </source>
</evidence>
<dbReference type="VEuPathDB" id="TriTrypDB:TEOVI_000075200"/>
<organism evidence="2 3">
    <name type="scientific">Trypanosoma equiperdum</name>
    <dbReference type="NCBI Taxonomy" id="5694"/>
    <lineage>
        <taxon>Eukaryota</taxon>
        <taxon>Discoba</taxon>
        <taxon>Euglenozoa</taxon>
        <taxon>Kinetoplastea</taxon>
        <taxon>Metakinetoplastina</taxon>
        <taxon>Trypanosomatida</taxon>
        <taxon>Trypanosomatidae</taxon>
        <taxon>Trypanosoma</taxon>
    </lineage>
</organism>
<evidence type="ECO:0000256" key="1">
    <source>
        <dbReference type="SAM" id="MobiDB-lite"/>
    </source>
</evidence>
<dbReference type="EMBL" id="CZPT02001174">
    <property type="protein sequence ID" value="SCU69195.1"/>
    <property type="molecule type" value="Genomic_DNA"/>
</dbReference>
<feature type="region of interest" description="Disordered" evidence="1">
    <location>
        <begin position="249"/>
        <end position="268"/>
    </location>
</feature>
<comment type="caution">
    <text evidence="2">The sequence shown here is derived from an EMBL/GenBank/DDBJ whole genome shotgun (WGS) entry which is preliminary data.</text>
</comment>
<dbReference type="InterPro" id="IPR036872">
    <property type="entry name" value="CH_dom_sf"/>
</dbReference>
<keyword evidence="3" id="KW-1185">Reference proteome</keyword>
<gene>
    <name evidence="2" type="ORF">TEOVI_000075200</name>
</gene>
<protein>
    <submittedName>
        <fullName evidence="2">Uncharacterized protein</fullName>
    </submittedName>
</protein>